<proteinExistence type="predicted"/>
<protein>
    <submittedName>
        <fullName evidence="1">Uncharacterized protein</fullName>
    </submittedName>
</protein>
<sequence>MAAQPWLRCKIRLSRTLALSWVAKARLTFWIWLICILRWGKENKMAKSIKIKCTSSRAVNIHENNLYSARVDDEGNVSMMVYDSAELKKKRVILSVGVSGELFIAGDGGAAVATFIELKTKTLKCVGLDHSNPMKKSFSVGKRYQVESGRALGAVAGYIFDRDGCRWTLYREEVGFSVSDGTTFEAKYL</sequence>
<organism evidence="1 2">
    <name type="scientific">Klebsiella phage vB_KpnS-VAC11</name>
    <dbReference type="NCBI Taxonomy" id="2864361"/>
    <lineage>
        <taxon>Viruses</taxon>
        <taxon>Duplodnaviria</taxon>
        <taxon>Heunggongvirae</taxon>
        <taxon>Uroviricota</taxon>
        <taxon>Caudoviricetes</taxon>
        <taxon>Drexlerviridae</taxon>
        <taxon>Webervirus</taxon>
        <taxon>Webervirus VAC11</taxon>
    </lineage>
</organism>
<evidence type="ECO:0000313" key="1">
    <source>
        <dbReference type="EMBL" id="QZE51005.1"/>
    </source>
</evidence>
<dbReference type="Proteomes" id="UP000828422">
    <property type="component" value="Segment"/>
</dbReference>
<dbReference type="EMBL" id="MZ428228">
    <property type="protein sequence ID" value="QZE51005.1"/>
    <property type="molecule type" value="Genomic_DNA"/>
</dbReference>
<name>A0AAE7XH66_9CAUD</name>
<evidence type="ECO:0000313" key="2">
    <source>
        <dbReference type="Proteomes" id="UP000828422"/>
    </source>
</evidence>
<keyword evidence="2" id="KW-1185">Reference proteome</keyword>
<accession>A0AAE7XH66</accession>
<reference evidence="1 2" key="1">
    <citation type="submission" date="2021-06" db="EMBL/GenBank/DDBJ databases">
        <title>PemIK (PemK/PemI) type II TA system from Klebsiella pneumoniae clinical strains inhibits lytic phage.</title>
        <authorList>
            <person name="Bleriot I.I."/>
            <person name="Blasco L.L."/>
            <person name="Pacios O.O."/>
            <person name="Fernandez-Garcia L.L."/>
            <person name="Ambroa A.A."/>
            <person name="Lopez M.M."/>
            <person name="Gonzalez-Bardanca M.M."/>
            <person name="Fernandez-Cuenca F.F."/>
            <person name="Oteo J.J."/>
            <person name="Pascual A.A."/>
            <person name="Martinez-Martinez L.L."/>
            <person name="Domingo-Calap P.P."/>
            <person name="Wood T.T.K."/>
            <person name="Tomas M.M."/>
        </authorList>
    </citation>
    <scope>NUCLEOTIDE SEQUENCE [LARGE SCALE GENOMIC DNA]</scope>
</reference>